<dbReference type="EMBL" id="VMGI01000098">
    <property type="protein sequence ID" value="TSC91833.1"/>
    <property type="molecule type" value="Genomic_DNA"/>
</dbReference>
<reference evidence="2 3" key="1">
    <citation type="submission" date="2017-07" db="EMBL/GenBank/DDBJ databases">
        <title>Mechanisms for carbon and nitrogen cycling indicate functional differentiation within the Candidate Phyla Radiation.</title>
        <authorList>
            <person name="Danczak R.E."/>
            <person name="Johnston M.D."/>
            <person name="Kenah C."/>
            <person name="Slattery M."/>
            <person name="Wrighton K.C."/>
            <person name="Wilkins M.J."/>
        </authorList>
    </citation>
    <scope>NUCLEOTIDE SEQUENCE [LARGE SCALE GENOMIC DNA]</scope>
    <source>
        <strain evidence="2">Licking1014_85</strain>
    </source>
</reference>
<accession>A0A554LG40</accession>
<evidence type="ECO:0000313" key="3">
    <source>
        <dbReference type="Proteomes" id="UP000315589"/>
    </source>
</evidence>
<gene>
    <name evidence="2" type="ORF">CEN91_595</name>
</gene>
<evidence type="ECO:0000313" key="2">
    <source>
        <dbReference type="EMBL" id="TSC91833.1"/>
    </source>
</evidence>
<sequence length="455" mass="53013">MLFDNIKPIKIKKTILKTPKDVWKNVKAKKRIKLNLKYFVFALVFFVSGVFIFLLFATKNFSQPLWLWRLLEDGQYVVIFQNNAELRSTGGLMGSFASFDIVNGKPVNWDFETNIYKKDKVFEKTTSQPMTDFFQKIWPGNRENFRDSNYKLGFDSAMETVSQYLNKIYDIQPKAIIAIDTTVATDLLKITGPIEMPKYQMTIDESNFLDVLQKHIQKDYFLDDLNKIENEPKTIIKDLFIEMQKRVNKKNAAKIFELVDKEIQYKHLLAYFKDQNKQKIAQQNNLTGEIKFNQNFDYIYINNTNAASNKSSLSILQTVKLEKTLQTRKNILTVNRKHEGEKFFDSEGKNTNYMRVGLPLGSKIDNLLFNNSAKEYKMTEEEGLTVVGIWFDTKALETDTLEIIYQLPENIDAEQIYWQKQPGTISDEIQISIDGSEVYNGQVDRDKLFNLSFPT</sequence>
<feature type="transmembrane region" description="Helical" evidence="1">
    <location>
        <begin position="38"/>
        <end position="57"/>
    </location>
</feature>
<dbReference type="Pfam" id="PF13196">
    <property type="entry name" value="DUF4012"/>
    <property type="match status" value="1"/>
</dbReference>
<evidence type="ECO:0000256" key="1">
    <source>
        <dbReference type="SAM" id="Phobius"/>
    </source>
</evidence>
<organism evidence="2 3">
    <name type="scientific">Candidatus Berkelbacteria bacterium Licking1014_85</name>
    <dbReference type="NCBI Taxonomy" id="2017148"/>
    <lineage>
        <taxon>Bacteria</taxon>
        <taxon>Candidatus Berkelbacteria</taxon>
    </lineage>
</organism>
<protein>
    <recommendedName>
        <fullName evidence="4">DUF4012 domain-containing protein</fullName>
    </recommendedName>
</protein>
<keyword evidence="1" id="KW-1133">Transmembrane helix</keyword>
<proteinExistence type="predicted"/>
<dbReference type="AlphaFoldDB" id="A0A554LG40"/>
<dbReference type="InterPro" id="IPR025101">
    <property type="entry name" value="DUF4012"/>
</dbReference>
<comment type="caution">
    <text evidence="2">The sequence shown here is derived from an EMBL/GenBank/DDBJ whole genome shotgun (WGS) entry which is preliminary data.</text>
</comment>
<name>A0A554LG40_9BACT</name>
<keyword evidence="1" id="KW-0472">Membrane</keyword>
<evidence type="ECO:0008006" key="4">
    <source>
        <dbReference type="Google" id="ProtNLM"/>
    </source>
</evidence>
<dbReference type="Proteomes" id="UP000315589">
    <property type="component" value="Unassembled WGS sequence"/>
</dbReference>
<keyword evidence="1" id="KW-0812">Transmembrane</keyword>